<dbReference type="Proteomes" id="UP000289340">
    <property type="component" value="Chromosome 1"/>
</dbReference>
<feature type="transmembrane region" description="Helical" evidence="1">
    <location>
        <begin position="89"/>
        <end position="109"/>
    </location>
</feature>
<evidence type="ECO:0000256" key="1">
    <source>
        <dbReference type="SAM" id="Phobius"/>
    </source>
</evidence>
<organism evidence="2 3">
    <name type="scientific">Glycine soja</name>
    <name type="common">Wild soybean</name>
    <dbReference type="NCBI Taxonomy" id="3848"/>
    <lineage>
        <taxon>Eukaryota</taxon>
        <taxon>Viridiplantae</taxon>
        <taxon>Streptophyta</taxon>
        <taxon>Embryophyta</taxon>
        <taxon>Tracheophyta</taxon>
        <taxon>Spermatophyta</taxon>
        <taxon>Magnoliopsida</taxon>
        <taxon>eudicotyledons</taxon>
        <taxon>Gunneridae</taxon>
        <taxon>Pentapetalae</taxon>
        <taxon>rosids</taxon>
        <taxon>fabids</taxon>
        <taxon>Fabales</taxon>
        <taxon>Fabaceae</taxon>
        <taxon>Papilionoideae</taxon>
        <taxon>50 kb inversion clade</taxon>
        <taxon>NPAAA clade</taxon>
        <taxon>indigoferoid/millettioid clade</taxon>
        <taxon>Phaseoleae</taxon>
        <taxon>Glycine</taxon>
        <taxon>Glycine subgen. Soja</taxon>
    </lineage>
</organism>
<protein>
    <submittedName>
        <fullName evidence="2">Uncharacterized protein</fullName>
    </submittedName>
</protein>
<feature type="transmembrane region" description="Helical" evidence="1">
    <location>
        <begin position="115"/>
        <end position="136"/>
    </location>
</feature>
<comment type="caution">
    <text evidence="2">The sequence shown here is derived from an EMBL/GenBank/DDBJ whole genome shotgun (WGS) entry which is preliminary data.</text>
</comment>
<proteinExistence type="predicted"/>
<accession>A0A445M5L0</accession>
<evidence type="ECO:0000313" key="2">
    <source>
        <dbReference type="EMBL" id="RZC30671.1"/>
    </source>
</evidence>
<dbReference type="EMBL" id="QZWG01000001">
    <property type="protein sequence ID" value="RZC30671.1"/>
    <property type="molecule type" value="Genomic_DNA"/>
</dbReference>
<dbReference type="AlphaFoldDB" id="A0A445M5L0"/>
<feature type="transmembrane region" description="Helical" evidence="1">
    <location>
        <begin position="63"/>
        <end position="82"/>
    </location>
</feature>
<gene>
    <name evidence="2" type="ORF">D0Y65_001960</name>
</gene>
<keyword evidence="1" id="KW-0472">Membrane</keyword>
<keyword evidence="3" id="KW-1185">Reference proteome</keyword>
<dbReference type="Gramene" id="XM_028387796.1">
    <property type="protein sequence ID" value="XP_028243597.1"/>
    <property type="gene ID" value="LOC114421730"/>
</dbReference>
<keyword evidence="1" id="KW-1133">Transmembrane helix</keyword>
<keyword evidence="1" id="KW-0812">Transmembrane</keyword>
<dbReference type="PANTHER" id="PTHR34115">
    <property type="entry name" value="PROTEIN, PUTATIVE-RELATED"/>
    <property type="match status" value="1"/>
</dbReference>
<reference evidence="2 3" key="1">
    <citation type="submission" date="2018-09" db="EMBL/GenBank/DDBJ databases">
        <title>A high-quality reference genome of wild soybean provides a powerful tool to mine soybean genomes.</title>
        <authorList>
            <person name="Xie M."/>
            <person name="Chung C.Y.L."/>
            <person name="Li M.-W."/>
            <person name="Wong F.-L."/>
            <person name="Chan T.-F."/>
            <person name="Lam H.-M."/>
        </authorList>
    </citation>
    <scope>NUCLEOTIDE SEQUENCE [LARGE SCALE GENOMIC DNA]</scope>
    <source>
        <strain evidence="3">cv. W05</strain>
        <tissue evidence="2">Hypocotyl of etiolated seedlings</tissue>
    </source>
</reference>
<dbReference type="InterPro" id="IPR053258">
    <property type="entry name" value="Ca-permeable_cation_channel"/>
</dbReference>
<dbReference type="PANTHER" id="PTHR34115:SF16">
    <property type="entry name" value="PROTEIN, PUTATIVE-RELATED"/>
    <property type="match status" value="1"/>
</dbReference>
<evidence type="ECO:0000313" key="3">
    <source>
        <dbReference type="Proteomes" id="UP000289340"/>
    </source>
</evidence>
<sequence length="167" mass="19132">MAHTNSMNSSPRNPIPTREKEVNWFRESQEILDKFFKWLFGVIAFKTTPMGEALFIAHSNVTMLLVLMIVLYFSLWLVGTMLPQRSRIFLIILVCIMMVIASVSSVLVMTIISPLLAWLSVMSWVGIFVLSAYYCYQLLYALVVRAISDTIKQLIDGYRTQSTRLPV</sequence>
<name>A0A445M5L0_GLYSO</name>